<keyword evidence="9 12" id="KW-1133">Transmembrane helix</keyword>
<dbReference type="RefSeq" id="WP_092342382.1">
    <property type="nucleotide sequence ID" value="NZ_FLSL01000084.1"/>
</dbReference>
<dbReference type="GO" id="GO:0070069">
    <property type="term" value="C:cytochrome complex"/>
    <property type="evidence" value="ECO:0007669"/>
    <property type="project" value="UniProtKB-UniRule"/>
</dbReference>
<dbReference type="PANTHER" id="PTHR30365">
    <property type="entry name" value="CYTOCHROME D UBIQUINOL OXIDASE"/>
    <property type="match status" value="1"/>
</dbReference>
<evidence type="ECO:0000256" key="5">
    <source>
        <dbReference type="ARBA" id="ARBA00022617"/>
    </source>
</evidence>
<dbReference type="GO" id="GO:0016682">
    <property type="term" value="F:oxidoreductase activity, acting on diphenols and related substances as donors, oxygen as acceptor"/>
    <property type="evidence" value="ECO:0007669"/>
    <property type="project" value="TreeGrafter"/>
</dbReference>
<evidence type="ECO:0000313" key="14">
    <source>
        <dbReference type="Proteomes" id="UP000198651"/>
    </source>
</evidence>
<dbReference type="PANTHER" id="PTHR30365:SF14">
    <property type="entry name" value="CYTOCHROME BD MENAQUINOL OXIDASE SUBUNIT I-RELATED"/>
    <property type="match status" value="1"/>
</dbReference>
<protein>
    <submittedName>
        <fullName evidence="13">Cytochrome D ubiquinol oxidase subunit 1</fullName>
    </submittedName>
</protein>
<keyword evidence="8 12" id="KW-0249">Electron transport</keyword>
<feature type="transmembrane region" description="Helical" evidence="12">
    <location>
        <begin position="214"/>
        <end position="234"/>
    </location>
</feature>
<evidence type="ECO:0000256" key="3">
    <source>
        <dbReference type="ARBA" id="ARBA00022448"/>
    </source>
</evidence>
<dbReference type="InterPro" id="IPR002585">
    <property type="entry name" value="Cyt-d_ubiquinol_oxidase_su_1"/>
</dbReference>
<gene>
    <name evidence="13" type="primary">cydA</name>
    <name evidence="13" type="ORF">Ark11_0021</name>
</gene>
<dbReference type="OrthoDB" id="9807042at2"/>
<dbReference type="GO" id="GO:0005886">
    <property type="term" value="C:plasma membrane"/>
    <property type="evidence" value="ECO:0007669"/>
    <property type="project" value="UniProtKB-SubCell"/>
</dbReference>
<dbReference type="STRING" id="1561003.Ark11_0021"/>
<reference evidence="14" key="1">
    <citation type="submission" date="2015-11" db="EMBL/GenBank/DDBJ databases">
        <authorList>
            <person name="Seth-Smith H.M.B."/>
        </authorList>
    </citation>
    <scope>NUCLEOTIDE SEQUENCE [LARGE SCALE GENOMIC DNA]</scope>
    <source>
        <strain evidence="14">2013Ark11</strain>
    </source>
</reference>
<keyword evidence="11 12" id="KW-0472">Membrane</keyword>
<keyword evidence="7 12" id="KW-0479">Metal-binding</keyword>
<dbReference type="Proteomes" id="UP000198651">
    <property type="component" value="Chromosome I"/>
</dbReference>
<dbReference type="EMBL" id="LN906597">
    <property type="protein sequence ID" value="CUT16882.1"/>
    <property type="molecule type" value="Genomic_DNA"/>
</dbReference>
<keyword evidence="5 12" id="KW-0349">Heme</keyword>
<dbReference type="GO" id="GO:0019646">
    <property type="term" value="P:aerobic electron transport chain"/>
    <property type="evidence" value="ECO:0007669"/>
    <property type="project" value="InterPro"/>
</dbReference>
<keyword evidence="6 12" id="KW-0812">Transmembrane</keyword>
<feature type="transmembrane region" description="Helical" evidence="12">
    <location>
        <begin position="315"/>
        <end position="338"/>
    </location>
</feature>
<evidence type="ECO:0000256" key="8">
    <source>
        <dbReference type="ARBA" id="ARBA00022982"/>
    </source>
</evidence>
<comment type="subcellular location">
    <subcellularLocation>
        <location evidence="12">Cell inner membrane</location>
    </subcellularLocation>
    <subcellularLocation>
        <location evidence="1">Cell membrane</location>
        <topology evidence="1">Multi-pass membrane protein</topology>
    </subcellularLocation>
</comment>
<keyword evidence="10 12" id="KW-0408">Iron</keyword>
<keyword evidence="3 12" id="KW-0813">Transport</keyword>
<evidence type="ECO:0000256" key="7">
    <source>
        <dbReference type="ARBA" id="ARBA00022723"/>
    </source>
</evidence>
<dbReference type="Pfam" id="PF01654">
    <property type="entry name" value="Cyt_bd_oxida_I"/>
    <property type="match status" value="1"/>
</dbReference>
<comment type="similarity">
    <text evidence="2 12">Belongs to the cytochrome ubiquinol oxidase subunit 1 family.</text>
</comment>
<feature type="transmembrane region" description="Helical" evidence="12">
    <location>
        <begin position="124"/>
        <end position="144"/>
    </location>
</feature>
<dbReference type="AlphaFoldDB" id="A0A0S4M1W7"/>
<accession>A0A0S4M1W7</accession>
<evidence type="ECO:0000256" key="4">
    <source>
        <dbReference type="ARBA" id="ARBA00022475"/>
    </source>
</evidence>
<feature type="transmembrane region" description="Helical" evidence="12">
    <location>
        <begin position="350"/>
        <end position="371"/>
    </location>
</feature>
<name>A0A0S4M1W7_9BURK</name>
<feature type="transmembrane region" description="Helical" evidence="12">
    <location>
        <begin position="181"/>
        <end position="202"/>
    </location>
</feature>
<dbReference type="GO" id="GO:0020037">
    <property type="term" value="F:heme binding"/>
    <property type="evidence" value="ECO:0007669"/>
    <property type="project" value="TreeGrafter"/>
</dbReference>
<dbReference type="GO" id="GO:0046872">
    <property type="term" value="F:metal ion binding"/>
    <property type="evidence" value="ECO:0007669"/>
    <property type="project" value="UniProtKB-UniRule"/>
</dbReference>
<keyword evidence="4 12" id="KW-1003">Cell membrane</keyword>
<evidence type="ECO:0000256" key="11">
    <source>
        <dbReference type="ARBA" id="ARBA00023136"/>
    </source>
</evidence>
<dbReference type="GO" id="GO:0009055">
    <property type="term" value="F:electron transfer activity"/>
    <property type="evidence" value="ECO:0007669"/>
    <property type="project" value="UniProtKB-UniRule"/>
</dbReference>
<evidence type="ECO:0000256" key="9">
    <source>
        <dbReference type="ARBA" id="ARBA00022989"/>
    </source>
</evidence>
<evidence type="ECO:0000256" key="2">
    <source>
        <dbReference type="ARBA" id="ARBA00009819"/>
    </source>
</evidence>
<proteinExistence type="inferred from homology"/>
<dbReference type="PATRIC" id="fig|1561003.3.peg.21"/>
<feature type="transmembrane region" description="Helical" evidence="12">
    <location>
        <begin position="405"/>
        <end position="427"/>
    </location>
</feature>
<sequence length="445" mass="49906">MDVTAISRAQFAANITFHILFPSITIALAWFTLFFKVRFNCTKERAWDAAYRFWVKVFAITFGMGVVSGITMSFQFGTNWPGFMEKVGNVAGPLLSYEVMTAFFLEATFLGVMIFGIDRVSQRVHTFATFLVAMGTTLSAFWIVSLSSWMHTPDGFSIVNNVVLPTDWYKIIFSPSLPYRFSHVFIASFITTAFFIMGISAYRKLRGDECHSVFLALRSSVVVAAVCVPLQMVVGDLHGLNTLKYQPQKIAAIEGIFHTQRGAPAILLGIPSEDEKTINYEVSIPKLASLYLTHHWDGEVRGLSEFPDHPPVLPIFFSFRIMVGISILMLILSWVALFKTRKGWKYFSNCLANIMVIFTFSGWIAVESGWYTTEIGRQPFLVSGVLKTADAVAKLPTHGEIKLSFILYLVTYGVLLLTYISTIFYIAATEEKKNKAKGDCAHGYL</sequence>
<dbReference type="PIRSF" id="PIRSF006446">
    <property type="entry name" value="Cyt_quinol_oxidase_1"/>
    <property type="match status" value="1"/>
</dbReference>
<feature type="transmembrane region" description="Helical" evidence="12">
    <location>
        <begin position="94"/>
        <end position="117"/>
    </location>
</feature>
<keyword evidence="14" id="KW-1185">Reference proteome</keyword>
<evidence type="ECO:0000256" key="12">
    <source>
        <dbReference type="PIRNR" id="PIRNR006446"/>
    </source>
</evidence>
<evidence type="ECO:0000313" key="13">
    <source>
        <dbReference type="EMBL" id="CUT16882.1"/>
    </source>
</evidence>
<feature type="transmembrane region" description="Helical" evidence="12">
    <location>
        <begin position="53"/>
        <end position="74"/>
    </location>
</feature>
<evidence type="ECO:0000256" key="10">
    <source>
        <dbReference type="ARBA" id="ARBA00023004"/>
    </source>
</evidence>
<feature type="transmembrane region" description="Helical" evidence="12">
    <location>
        <begin position="12"/>
        <end position="33"/>
    </location>
</feature>
<organism evidence="13 14">
    <name type="scientific">Candidatus Ichthyocystis hellenicum</name>
    <dbReference type="NCBI Taxonomy" id="1561003"/>
    <lineage>
        <taxon>Bacteria</taxon>
        <taxon>Pseudomonadati</taxon>
        <taxon>Pseudomonadota</taxon>
        <taxon>Betaproteobacteria</taxon>
        <taxon>Burkholderiales</taxon>
        <taxon>Candidatus Ichthyocystis</taxon>
    </lineage>
</organism>
<evidence type="ECO:0000256" key="6">
    <source>
        <dbReference type="ARBA" id="ARBA00022692"/>
    </source>
</evidence>
<evidence type="ECO:0000256" key="1">
    <source>
        <dbReference type="ARBA" id="ARBA00004651"/>
    </source>
</evidence>